<dbReference type="PANTHER" id="PTHR23513:SF11">
    <property type="entry name" value="STAPHYLOFERRIN A TRANSPORTER"/>
    <property type="match status" value="1"/>
</dbReference>
<evidence type="ECO:0000256" key="5">
    <source>
        <dbReference type="ARBA" id="ARBA00023136"/>
    </source>
</evidence>
<proteinExistence type="predicted"/>
<dbReference type="PROSITE" id="PS50850">
    <property type="entry name" value="MFS"/>
    <property type="match status" value="1"/>
</dbReference>
<feature type="transmembrane region" description="Helical" evidence="6">
    <location>
        <begin position="61"/>
        <end position="82"/>
    </location>
</feature>
<keyword evidence="4 6" id="KW-1133">Transmembrane helix</keyword>
<organism evidence="8 9">
    <name type="scientific">Blastococcus carthaginiensis</name>
    <dbReference type="NCBI Taxonomy" id="3050034"/>
    <lineage>
        <taxon>Bacteria</taxon>
        <taxon>Bacillati</taxon>
        <taxon>Actinomycetota</taxon>
        <taxon>Actinomycetes</taxon>
        <taxon>Geodermatophilales</taxon>
        <taxon>Geodermatophilaceae</taxon>
        <taxon>Blastococcus</taxon>
    </lineage>
</organism>
<comment type="caution">
    <text evidence="8">The sequence shown here is derived from an EMBL/GenBank/DDBJ whole genome shotgun (WGS) entry which is preliminary data.</text>
</comment>
<evidence type="ECO:0000259" key="7">
    <source>
        <dbReference type="PROSITE" id="PS50850"/>
    </source>
</evidence>
<dbReference type="InterPro" id="IPR036259">
    <property type="entry name" value="MFS_trans_sf"/>
</dbReference>
<dbReference type="EMBL" id="JASNFN010000004">
    <property type="protein sequence ID" value="MDP5182058.1"/>
    <property type="molecule type" value="Genomic_DNA"/>
</dbReference>
<feature type="transmembrane region" description="Helical" evidence="6">
    <location>
        <begin position="395"/>
        <end position="416"/>
    </location>
</feature>
<name>A0ABT9I917_9ACTN</name>
<evidence type="ECO:0000256" key="4">
    <source>
        <dbReference type="ARBA" id="ARBA00022989"/>
    </source>
</evidence>
<evidence type="ECO:0000313" key="9">
    <source>
        <dbReference type="Proteomes" id="UP001233673"/>
    </source>
</evidence>
<dbReference type="CDD" id="cd06173">
    <property type="entry name" value="MFS_MefA_like"/>
    <property type="match status" value="1"/>
</dbReference>
<reference evidence="9" key="1">
    <citation type="submission" date="2023-05" db="EMBL/GenBank/DDBJ databases">
        <title>Draft genome of Pseudofrankia sp. BMG5.37.</title>
        <authorList>
            <person name="Gtari M."/>
            <person name="Ghodhbane F."/>
            <person name="Sbissi I."/>
        </authorList>
    </citation>
    <scope>NUCLEOTIDE SEQUENCE [LARGE SCALE GENOMIC DNA]</scope>
    <source>
        <strain evidence="9">BMG 814</strain>
    </source>
</reference>
<feature type="transmembrane region" description="Helical" evidence="6">
    <location>
        <begin position="102"/>
        <end position="128"/>
    </location>
</feature>
<feature type="transmembrane region" description="Helical" evidence="6">
    <location>
        <begin position="267"/>
        <end position="289"/>
    </location>
</feature>
<dbReference type="Gene3D" id="1.20.1250.20">
    <property type="entry name" value="MFS general substrate transporter like domains"/>
    <property type="match status" value="1"/>
</dbReference>
<dbReference type="InterPro" id="IPR020846">
    <property type="entry name" value="MFS_dom"/>
</dbReference>
<evidence type="ECO:0000256" key="2">
    <source>
        <dbReference type="ARBA" id="ARBA00022475"/>
    </source>
</evidence>
<feature type="transmembrane region" description="Helical" evidence="6">
    <location>
        <begin position="236"/>
        <end position="261"/>
    </location>
</feature>
<keyword evidence="3 6" id="KW-0812">Transmembrane</keyword>
<feature type="domain" description="Major facilitator superfamily (MFS) profile" evidence="7">
    <location>
        <begin position="233"/>
        <end position="435"/>
    </location>
</feature>
<evidence type="ECO:0000313" key="8">
    <source>
        <dbReference type="EMBL" id="MDP5182058.1"/>
    </source>
</evidence>
<keyword evidence="9" id="KW-1185">Reference proteome</keyword>
<comment type="subcellular location">
    <subcellularLocation>
        <location evidence="1">Cell membrane</location>
        <topology evidence="1">Multi-pass membrane protein</topology>
    </subcellularLocation>
</comment>
<dbReference type="SUPFAM" id="SSF103473">
    <property type="entry name" value="MFS general substrate transporter"/>
    <property type="match status" value="1"/>
</dbReference>
<dbReference type="Pfam" id="PF07690">
    <property type="entry name" value="MFS_1"/>
    <property type="match status" value="1"/>
</dbReference>
<feature type="transmembrane region" description="Helical" evidence="6">
    <location>
        <begin position="301"/>
        <end position="324"/>
    </location>
</feature>
<accession>A0ABT9I917</accession>
<sequence>MTAAAPDGPAEGAVRQATFREVFAVGEFRPLFGTYLLSAAGDELARVALTVLVYDRTSSPLLAALTFAISHLPWLLGGPFLSAFADRLPRHRVLIATDAARAVLVALMAIPGMPLPVLLALLFVVGLCAPPFESARSALMADVLDGDRYAVATSLTGITLQLAQVGGFLAGGALIAVLNPSAALLVDSATFVVSAIWLWARLNPRPAPVAEGGGSPGSLWRDTAEGLRFIRHSPRLLAIVGVLWVTTGFVYASEGIAAPLVDSLGQGATAVGVLLAANPLGVTIGGLVIARLVPPARRERLVVPLVAVSLAPVLVGGVVAAVAGPGVVPFWVLVGMLFLSGLGAAWSIPLNVAFVQAVPSAYRGRAFGVAASGLAGVQGVGALAAGLAAEGLRPAVVVALSGAVGMIAVAPALVAYRRTRNRADAAIEAEEAPGG</sequence>
<feature type="transmembrane region" description="Helical" evidence="6">
    <location>
        <begin position="366"/>
        <end position="389"/>
    </location>
</feature>
<evidence type="ECO:0000256" key="6">
    <source>
        <dbReference type="SAM" id="Phobius"/>
    </source>
</evidence>
<dbReference type="RefSeq" id="WP_305998765.1">
    <property type="nucleotide sequence ID" value="NZ_JASNFN010000004.1"/>
</dbReference>
<feature type="transmembrane region" description="Helical" evidence="6">
    <location>
        <begin position="149"/>
        <end position="176"/>
    </location>
</feature>
<dbReference type="Proteomes" id="UP001233673">
    <property type="component" value="Unassembled WGS sequence"/>
</dbReference>
<protein>
    <submittedName>
        <fullName evidence="8">MFS transporter</fullName>
    </submittedName>
</protein>
<keyword evidence="5 6" id="KW-0472">Membrane</keyword>
<evidence type="ECO:0000256" key="1">
    <source>
        <dbReference type="ARBA" id="ARBA00004651"/>
    </source>
</evidence>
<keyword evidence="2" id="KW-1003">Cell membrane</keyword>
<dbReference type="InterPro" id="IPR011701">
    <property type="entry name" value="MFS"/>
</dbReference>
<dbReference type="PANTHER" id="PTHR23513">
    <property type="entry name" value="INTEGRAL MEMBRANE EFFLUX PROTEIN-RELATED"/>
    <property type="match status" value="1"/>
</dbReference>
<feature type="transmembrane region" description="Helical" evidence="6">
    <location>
        <begin position="330"/>
        <end position="354"/>
    </location>
</feature>
<evidence type="ECO:0000256" key="3">
    <source>
        <dbReference type="ARBA" id="ARBA00022692"/>
    </source>
</evidence>
<gene>
    <name evidence="8" type="ORF">QOZ88_05360</name>
</gene>